<feature type="region of interest" description="Disordered" evidence="1">
    <location>
        <begin position="30"/>
        <end position="53"/>
    </location>
</feature>
<gene>
    <name evidence="2" type="ORF">D8674_031984</name>
</gene>
<accession>A0A5N5FDL5</accession>
<dbReference type="AlphaFoldDB" id="A0A5N5FDL5"/>
<dbReference type="EMBL" id="SMOL01000781">
    <property type="protein sequence ID" value="KAB2596534.1"/>
    <property type="molecule type" value="Genomic_DNA"/>
</dbReference>
<dbReference type="Proteomes" id="UP000327157">
    <property type="component" value="Chromosome 7"/>
</dbReference>
<reference evidence="3" key="2">
    <citation type="submission" date="2019-10" db="EMBL/GenBank/DDBJ databases">
        <title>A de novo genome assembly of a pear dwarfing rootstock.</title>
        <authorList>
            <person name="Wang F."/>
            <person name="Wang J."/>
            <person name="Li S."/>
            <person name="Zhang Y."/>
            <person name="Fang M."/>
            <person name="Ma L."/>
            <person name="Zhao Y."/>
            <person name="Jiang S."/>
        </authorList>
    </citation>
    <scope>NUCLEOTIDE SEQUENCE [LARGE SCALE GENOMIC DNA]</scope>
</reference>
<organism evidence="2 3">
    <name type="scientific">Pyrus ussuriensis x Pyrus communis</name>
    <dbReference type="NCBI Taxonomy" id="2448454"/>
    <lineage>
        <taxon>Eukaryota</taxon>
        <taxon>Viridiplantae</taxon>
        <taxon>Streptophyta</taxon>
        <taxon>Embryophyta</taxon>
        <taxon>Tracheophyta</taxon>
        <taxon>Spermatophyta</taxon>
        <taxon>Magnoliopsida</taxon>
        <taxon>eudicotyledons</taxon>
        <taxon>Gunneridae</taxon>
        <taxon>Pentapetalae</taxon>
        <taxon>rosids</taxon>
        <taxon>fabids</taxon>
        <taxon>Rosales</taxon>
        <taxon>Rosaceae</taxon>
        <taxon>Amygdaloideae</taxon>
        <taxon>Maleae</taxon>
        <taxon>Pyrus</taxon>
    </lineage>
</organism>
<keyword evidence="3" id="KW-1185">Reference proteome</keyword>
<protein>
    <submittedName>
        <fullName evidence="2">Uncharacterized protein</fullName>
    </submittedName>
</protein>
<evidence type="ECO:0000313" key="2">
    <source>
        <dbReference type="EMBL" id="KAB2596534.1"/>
    </source>
</evidence>
<sequence length="53" mass="6055">MQMQYVHPFISRDMNKELLCISTVQEFDQTSEKSTSSEGSPLNQNCFVARPNS</sequence>
<evidence type="ECO:0000256" key="1">
    <source>
        <dbReference type="SAM" id="MobiDB-lite"/>
    </source>
</evidence>
<reference evidence="2 3" key="3">
    <citation type="submission" date="2019-11" db="EMBL/GenBank/DDBJ databases">
        <title>A de novo genome assembly of a pear dwarfing rootstock.</title>
        <authorList>
            <person name="Wang F."/>
            <person name="Wang J."/>
            <person name="Li S."/>
            <person name="Zhang Y."/>
            <person name="Fang M."/>
            <person name="Ma L."/>
            <person name="Zhao Y."/>
            <person name="Jiang S."/>
        </authorList>
    </citation>
    <scope>NUCLEOTIDE SEQUENCE [LARGE SCALE GENOMIC DNA]</scope>
    <source>
        <strain evidence="2">S2</strain>
        <tissue evidence="2">Leaf</tissue>
    </source>
</reference>
<evidence type="ECO:0000313" key="3">
    <source>
        <dbReference type="Proteomes" id="UP000327157"/>
    </source>
</evidence>
<reference evidence="2 3" key="1">
    <citation type="submission" date="2019-09" db="EMBL/GenBank/DDBJ databases">
        <authorList>
            <person name="Ou C."/>
        </authorList>
    </citation>
    <scope>NUCLEOTIDE SEQUENCE [LARGE SCALE GENOMIC DNA]</scope>
    <source>
        <strain evidence="2">S2</strain>
        <tissue evidence="2">Leaf</tissue>
    </source>
</reference>
<proteinExistence type="predicted"/>
<name>A0A5N5FDL5_9ROSA</name>
<comment type="caution">
    <text evidence="2">The sequence shown here is derived from an EMBL/GenBank/DDBJ whole genome shotgun (WGS) entry which is preliminary data.</text>
</comment>